<evidence type="ECO:0000259" key="8">
    <source>
        <dbReference type="PROSITE" id="PS50110"/>
    </source>
</evidence>
<evidence type="ECO:0000256" key="1">
    <source>
        <dbReference type="ARBA" id="ARBA00018672"/>
    </source>
</evidence>
<dbReference type="AlphaFoldDB" id="A0A396FD52"/>
<dbReference type="PANTHER" id="PTHR48111">
    <property type="entry name" value="REGULATOR OF RPOS"/>
    <property type="match status" value="1"/>
</dbReference>
<dbReference type="GO" id="GO:0006355">
    <property type="term" value="P:regulation of DNA-templated transcription"/>
    <property type="evidence" value="ECO:0007669"/>
    <property type="project" value="InterPro"/>
</dbReference>
<dbReference type="Proteomes" id="UP000479563">
    <property type="component" value="Unassembled WGS sequence"/>
</dbReference>
<dbReference type="Proteomes" id="UP000266698">
    <property type="component" value="Unassembled WGS sequence"/>
</dbReference>
<dbReference type="PANTHER" id="PTHR48111:SF43">
    <property type="entry name" value="STAGE 0 SPORULATION PROTEIN A HOMOLOG"/>
    <property type="match status" value="1"/>
</dbReference>
<dbReference type="Gene3D" id="3.40.50.2300">
    <property type="match status" value="1"/>
</dbReference>
<feature type="modified residue" description="4-aspartylphosphate" evidence="6">
    <location>
        <position position="52"/>
    </location>
</feature>
<evidence type="ECO:0000313" key="12">
    <source>
        <dbReference type="EMBL" id="RHE32914.1"/>
    </source>
</evidence>
<dbReference type="SMART" id="SM00862">
    <property type="entry name" value="Trans_reg_C"/>
    <property type="match status" value="1"/>
</dbReference>
<reference evidence="14 15" key="1">
    <citation type="submission" date="2018-08" db="EMBL/GenBank/DDBJ databases">
        <title>A genome reference for cultivated species of the human gut microbiota.</title>
        <authorList>
            <person name="Zou Y."/>
            <person name="Xue W."/>
            <person name="Luo G."/>
        </authorList>
    </citation>
    <scope>NUCLEOTIDE SEQUENCE [LARGE SCALE GENOMIC DNA]</scope>
    <source>
        <strain evidence="13 14">AF36-2BH</strain>
        <strain evidence="12 15">AM29-10</strain>
        <strain evidence="11 16">AM36-3AA</strain>
    </source>
</reference>
<dbReference type="PROSITE" id="PS51755">
    <property type="entry name" value="OMPR_PHOB"/>
    <property type="match status" value="1"/>
</dbReference>
<dbReference type="Gene3D" id="1.10.10.10">
    <property type="entry name" value="Winged helix-like DNA-binding domain superfamily/Winged helix DNA-binding domain"/>
    <property type="match status" value="1"/>
</dbReference>
<dbReference type="Pfam" id="PF00072">
    <property type="entry name" value="Response_reg"/>
    <property type="match status" value="1"/>
</dbReference>
<keyword evidence="2" id="KW-0805">Transcription regulation</keyword>
<evidence type="ECO:0000313" key="11">
    <source>
        <dbReference type="EMBL" id="RHC39058.1"/>
    </source>
</evidence>
<comment type="function">
    <text evidence="5">May play the central regulatory role in sporulation. It may be an element of the effector pathway responsible for the activation of sporulation genes in response to nutritional stress. Spo0A may act in concert with spo0H (a sigma factor) to control the expression of some genes that are critical to the sporulation process.</text>
</comment>
<evidence type="ECO:0000313" key="10">
    <source>
        <dbReference type="EMBL" id="MSC61465.1"/>
    </source>
</evidence>
<keyword evidence="6" id="KW-0597">Phosphoprotein</keyword>
<organism evidence="13 14">
    <name type="scientific">Agathobacter rectalis</name>
    <dbReference type="NCBI Taxonomy" id="39491"/>
    <lineage>
        <taxon>Bacteria</taxon>
        <taxon>Bacillati</taxon>
        <taxon>Bacillota</taxon>
        <taxon>Clostridia</taxon>
        <taxon>Lachnospirales</taxon>
        <taxon>Lachnospiraceae</taxon>
        <taxon>Agathobacter</taxon>
    </lineage>
</organism>
<dbReference type="InterPro" id="IPR011006">
    <property type="entry name" value="CheY-like_superfamily"/>
</dbReference>
<evidence type="ECO:0000256" key="6">
    <source>
        <dbReference type="PROSITE-ProRule" id="PRU00169"/>
    </source>
</evidence>
<evidence type="ECO:0000313" key="16">
    <source>
        <dbReference type="Proteomes" id="UP000286104"/>
    </source>
</evidence>
<reference evidence="10 17" key="2">
    <citation type="journal article" date="2019" name="Nat. Med.">
        <title>A library of human gut bacterial isolates paired with longitudinal multiomics data enables mechanistic microbiome research.</title>
        <authorList>
            <person name="Poyet M."/>
            <person name="Groussin M."/>
            <person name="Gibbons S.M."/>
            <person name="Avila-Pacheco J."/>
            <person name="Jiang X."/>
            <person name="Kearney S.M."/>
            <person name="Perrotta A.R."/>
            <person name="Berdy B."/>
            <person name="Zhao S."/>
            <person name="Lieberman T.D."/>
            <person name="Swanson P.K."/>
            <person name="Smith M."/>
            <person name="Roesemann S."/>
            <person name="Alexander J.E."/>
            <person name="Rich S.A."/>
            <person name="Livny J."/>
            <person name="Vlamakis H."/>
            <person name="Clish C."/>
            <person name="Bullock K."/>
            <person name="Deik A."/>
            <person name="Scott J."/>
            <person name="Pierce K.A."/>
            <person name="Xavier R.J."/>
            <person name="Alm E.J."/>
        </authorList>
    </citation>
    <scope>NUCLEOTIDE SEQUENCE [LARGE SCALE GENOMIC DNA]</scope>
    <source>
        <strain evidence="10 17">BIOML-A11</strain>
    </source>
</reference>
<dbReference type="Pfam" id="PF00486">
    <property type="entry name" value="Trans_reg_C"/>
    <property type="match status" value="1"/>
</dbReference>
<dbReference type="EMBL" id="QSKC01000005">
    <property type="protein sequence ID" value="RHE32914.1"/>
    <property type="molecule type" value="Genomic_DNA"/>
</dbReference>
<sequence length="221" mass="25750">MYRILIVEDEKIMRNELATMLKNNGYETCCIEEFENVAEQVSKENADLILLDINLPCENGYQICSKIRADMSVPIIFLTSRNSDMDELNSFISGGDDYITKPYNVPVLLARISNLLKRIYKDSENEIVEYKDLTLFVEKNLASHDQSEIELTKNEFKILWFLIKGKGKILSRTEIIEYLWDNEMFVDDNTLSVNIRRIRAKLEKIGIYNYIHTKHGQGYSV</sequence>
<dbReference type="EMBL" id="WKQP01000037">
    <property type="protein sequence ID" value="MSC61465.1"/>
    <property type="molecule type" value="Genomic_DNA"/>
</dbReference>
<dbReference type="EMBL" id="QRPB01000016">
    <property type="protein sequence ID" value="RHL77141.1"/>
    <property type="molecule type" value="Genomic_DNA"/>
</dbReference>
<proteinExistence type="predicted"/>
<evidence type="ECO:0000256" key="5">
    <source>
        <dbReference type="ARBA" id="ARBA00024867"/>
    </source>
</evidence>
<evidence type="ECO:0000256" key="4">
    <source>
        <dbReference type="ARBA" id="ARBA00023163"/>
    </source>
</evidence>
<evidence type="ECO:0000313" key="17">
    <source>
        <dbReference type="Proteomes" id="UP000479563"/>
    </source>
</evidence>
<dbReference type="Proteomes" id="UP000286104">
    <property type="component" value="Unassembled WGS sequence"/>
</dbReference>
<dbReference type="EMBL" id="QSHU01000010">
    <property type="protein sequence ID" value="RHC39058.1"/>
    <property type="molecule type" value="Genomic_DNA"/>
</dbReference>
<dbReference type="InterPro" id="IPR001867">
    <property type="entry name" value="OmpR/PhoB-type_DNA-bd"/>
</dbReference>
<dbReference type="Gene3D" id="6.10.250.690">
    <property type="match status" value="1"/>
</dbReference>
<dbReference type="InterPro" id="IPR039420">
    <property type="entry name" value="WalR-like"/>
</dbReference>
<dbReference type="Proteomes" id="UP000285290">
    <property type="component" value="Unassembled WGS sequence"/>
</dbReference>
<dbReference type="RefSeq" id="WP_117920246.1">
    <property type="nucleotide sequence ID" value="NZ_JAQDCR010000003.1"/>
</dbReference>
<dbReference type="InterPro" id="IPR036388">
    <property type="entry name" value="WH-like_DNA-bd_sf"/>
</dbReference>
<evidence type="ECO:0000259" key="9">
    <source>
        <dbReference type="PROSITE" id="PS51755"/>
    </source>
</evidence>
<evidence type="ECO:0000256" key="2">
    <source>
        <dbReference type="ARBA" id="ARBA00023015"/>
    </source>
</evidence>
<dbReference type="SMART" id="SM00448">
    <property type="entry name" value="REC"/>
    <property type="match status" value="1"/>
</dbReference>
<keyword evidence="4" id="KW-0804">Transcription</keyword>
<dbReference type="CDD" id="cd00383">
    <property type="entry name" value="trans_reg_C"/>
    <property type="match status" value="1"/>
</dbReference>
<gene>
    <name evidence="13" type="ORF">DW001_12030</name>
    <name evidence="12" type="ORF">DW753_05540</name>
    <name evidence="11" type="ORF">DW848_08600</name>
    <name evidence="10" type="ORF">GKE07_14965</name>
</gene>
<dbReference type="SUPFAM" id="SSF52172">
    <property type="entry name" value="CheY-like"/>
    <property type="match status" value="1"/>
</dbReference>
<keyword evidence="3 7" id="KW-0238">DNA-binding</keyword>
<dbReference type="GO" id="GO:0005829">
    <property type="term" value="C:cytosol"/>
    <property type="evidence" value="ECO:0007669"/>
    <property type="project" value="TreeGrafter"/>
</dbReference>
<name>A0A396FD52_9FIRM</name>
<dbReference type="InterPro" id="IPR001789">
    <property type="entry name" value="Sig_transdc_resp-reg_receiver"/>
</dbReference>
<feature type="DNA-binding region" description="OmpR/PhoB-type" evidence="7">
    <location>
        <begin position="125"/>
        <end position="221"/>
    </location>
</feature>
<comment type="caution">
    <text evidence="13">The sequence shown here is derived from an EMBL/GenBank/DDBJ whole genome shotgun (WGS) entry which is preliminary data.</text>
</comment>
<evidence type="ECO:0000313" key="14">
    <source>
        <dbReference type="Proteomes" id="UP000266698"/>
    </source>
</evidence>
<evidence type="ECO:0000313" key="15">
    <source>
        <dbReference type="Proteomes" id="UP000285290"/>
    </source>
</evidence>
<accession>A0A396FD52</accession>
<feature type="domain" description="OmpR/PhoB-type" evidence="9">
    <location>
        <begin position="125"/>
        <end position="221"/>
    </location>
</feature>
<evidence type="ECO:0000313" key="13">
    <source>
        <dbReference type="EMBL" id="RHL77141.1"/>
    </source>
</evidence>
<dbReference type="GO" id="GO:0032993">
    <property type="term" value="C:protein-DNA complex"/>
    <property type="evidence" value="ECO:0007669"/>
    <property type="project" value="TreeGrafter"/>
</dbReference>
<protein>
    <recommendedName>
        <fullName evidence="1">Stage 0 sporulation protein A homolog</fullName>
    </recommendedName>
</protein>
<evidence type="ECO:0000256" key="7">
    <source>
        <dbReference type="PROSITE-ProRule" id="PRU01091"/>
    </source>
</evidence>
<dbReference type="PROSITE" id="PS50110">
    <property type="entry name" value="RESPONSE_REGULATORY"/>
    <property type="match status" value="1"/>
</dbReference>
<dbReference type="GO" id="GO:0000156">
    <property type="term" value="F:phosphorelay response regulator activity"/>
    <property type="evidence" value="ECO:0007669"/>
    <property type="project" value="TreeGrafter"/>
</dbReference>
<feature type="domain" description="Response regulatory" evidence="8">
    <location>
        <begin position="3"/>
        <end position="116"/>
    </location>
</feature>
<dbReference type="GO" id="GO:0000976">
    <property type="term" value="F:transcription cis-regulatory region binding"/>
    <property type="evidence" value="ECO:0007669"/>
    <property type="project" value="TreeGrafter"/>
</dbReference>
<evidence type="ECO:0000256" key="3">
    <source>
        <dbReference type="ARBA" id="ARBA00023125"/>
    </source>
</evidence>